<keyword evidence="2" id="KW-1185">Reference proteome</keyword>
<proteinExistence type="predicted"/>
<organism evidence="1 2">
    <name type="scientific">Ciona savignyi</name>
    <name type="common">Pacific transparent sea squirt</name>
    <dbReference type="NCBI Taxonomy" id="51511"/>
    <lineage>
        <taxon>Eukaryota</taxon>
        <taxon>Metazoa</taxon>
        <taxon>Chordata</taxon>
        <taxon>Tunicata</taxon>
        <taxon>Ascidiacea</taxon>
        <taxon>Phlebobranchia</taxon>
        <taxon>Cionidae</taxon>
        <taxon>Ciona</taxon>
    </lineage>
</organism>
<dbReference type="Ensembl" id="ENSCSAVT00000006612.1">
    <property type="protein sequence ID" value="ENSCSAVP00000006529.1"/>
    <property type="gene ID" value="ENSCSAVG00000003909.1"/>
</dbReference>
<evidence type="ECO:0000313" key="2">
    <source>
        <dbReference type="Proteomes" id="UP000007875"/>
    </source>
</evidence>
<reference evidence="1" key="2">
    <citation type="submission" date="2025-08" db="UniProtKB">
        <authorList>
            <consortium name="Ensembl"/>
        </authorList>
    </citation>
    <scope>IDENTIFICATION</scope>
</reference>
<evidence type="ECO:0000313" key="1">
    <source>
        <dbReference type="Ensembl" id="ENSCSAVP00000006529.1"/>
    </source>
</evidence>
<dbReference type="Proteomes" id="UP000007875">
    <property type="component" value="Unassembled WGS sequence"/>
</dbReference>
<dbReference type="HOGENOM" id="CLU_3279207_0_0_1"/>
<name>H2YMH7_CIOSA</name>
<sequence length="41" mass="4661">MEELSVFQSCTPHVIDFGLFSKMVSAICQKLNPVPILQRPR</sequence>
<dbReference type="InParanoid" id="H2YMH7"/>
<protein>
    <submittedName>
        <fullName evidence="1">Uncharacterized protein</fullName>
    </submittedName>
</protein>
<reference evidence="2" key="1">
    <citation type="submission" date="2003-08" db="EMBL/GenBank/DDBJ databases">
        <authorList>
            <person name="Birren B."/>
            <person name="Nusbaum C."/>
            <person name="Abebe A."/>
            <person name="Abouelleil A."/>
            <person name="Adekoya E."/>
            <person name="Ait-zahra M."/>
            <person name="Allen N."/>
            <person name="Allen T."/>
            <person name="An P."/>
            <person name="Anderson M."/>
            <person name="Anderson S."/>
            <person name="Arachchi H."/>
            <person name="Armbruster J."/>
            <person name="Bachantsang P."/>
            <person name="Baldwin J."/>
            <person name="Barry A."/>
            <person name="Bayul T."/>
            <person name="Blitshsteyn B."/>
            <person name="Bloom T."/>
            <person name="Blye J."/>
            <person name="Boguslavskiy L."/>
            <person name="Borowsky M."/>
            <person name="Boukhgalter B."/>
            <person name="Brunache A."/>
            <person name="Butler J."/>
            <person name="Calixte N."/>
            <person name="Calvo S."/>
            <person name="Camarata J."/>
            <person name="Campo K."/>
            <person name="Chang J."/>
            <person name="Cheshatsang Y."/>
            <person name="Citroen M."/>
            <person name="Collymore A."/>
            <person name="Considine T."/>
            <person name="Cook A."/>
            <person name="Cooke P."/>
            <person name="Corum B."/>
            <person name="Cuomo C."/>
            <person name="David R."/>
            <person name="Dawoe T."/>
            <person name="Degray S."/>
            <person name="Dodge S."/>
            <person name="Dooley K."/>
            <person name="Dorje P."/>
            <person name="Dorjee K."/>
            <person name="Dorris L."/>
            <person name="Duffey N."/>
            <person name="Dupes A."/>
            <person name="Elkins T."/>
            <person name="Engels R."/>
            <person name="Erickson J."/>
            <person name="Farina A."/>
            <person name="Faro S."/>
            <person name="Ferreira P."/>
            <person name="Fischer H."/>
            <person name="Fitzgerald M."/>
            <person name="Foley K."/>
            <person name="Gage D."/>
            <person name="Galagan J."/>
            <person name="Gearin G."/>
            <person name="Gnerre S."/>
            <person name="Gnirke A."/>
            <person name="Goyette A."/>
            <person name="Graham J."/>
            <person name="Grandbois E."/>
            <person name="Gyaltsen K."/>
            <person name="Hafez N."/>
            <person name="Hagopian D."/>
            <person name="Hagos B."/>
            <person name="Hall J."/>
            <person name="Hatcher B."/>
            <person name="Heller A."/>
            <person name="Higgins H."/>
            <person name="Honan T."/>
            <person name="Horn A."/>
            <person name="Houde N."/>
            <person name="Hughes L."/>
            <person name="Hulme W."/>
            <person name="Husby E."/>
            <person name="Iliev I."/>
            <person name="Jaffe D."/>
            <person name="Jones C."/>
            <person name="Kamal M."/>
            <person name="Kamat A."/>
            <person name="Kamvysselis M."/>
            <person name="Karlsson E."/>
            <person name="Kells C."/>
            <person name="Kieu A."/>
            <person name="Kisner P."/>
            <person name="Kodira C."/>
            <person name="Kulbokas E."/>
            <person name="Labutti K."/>
            <person name="Lama D."/>
            <person name="Landers T."/>
            <person name="Leger J."/>
            <person name="Levine S."/>
            <person name="Lewis D."/>
            <person name="Lewis T."/>
            <person name="Lindblad-toh K."/>
            <person name="Liu X."/>
            <person name="Lokyitsang T."/>
            <person name="Lokyitsang Y."/>
            <person name="Lucien O."/>
            <person name="Lui A."/>
            <person name="Ma L.J."/>
            <person name="Mabbitt R."/>
            <person name="Macdonald J."/>
            <person name="Maclean C."/>
            <person name="Major J."/>
            <person name="Manning J."/>
            <person name="Marabella R."/>
            <person name="Maru K."/>
            <person name="Matthews C."/>
            <person name="Mauceli E."/>
            <person name="Mccarthy M."/>
            <person name="Mcdonough S."/>
            <person name="Mcghee T."/>
            <person name="Meldrim J."/>
            <person name="Meneus L."/>
            <person name="Mesirov J."/>
            <person name="Mihalev A."/>
            <person name="Mihova T."/>
            <person name="Mikkelsen T."/>
            <person name="Mlenga V."/>
            <person name="Moru K."/>
            <person name="Mozes J."/>
            <person name="Mulrain L."/>
            <person name="Munson G."/>
            <person name="Naylor J."/>
            <person name="Newes C."/>
            <person name="Nguyen C."/>
            <person name="Nguyen N."/>
            <person name="Nguyen T."/>
            <person name="Nicol R."/>
            <person name="Nielsen C."/>
            <person name="Nizzari M."/>
            <person name="Norbu C."/>
            <person name="Norbu N."/>
            <person name="O'donnell P."/>
            <person name="Okoawo O."/>
            <person name="O'leary S."/>
            <person name="Omotosho B."/>
            <person name="O'neill K."/>
            <person name="Osman S."/>
            <person name="Parker S."/>
            <person name="Perrin D."/>
            <person name="Phunkhang P."/>
            <person name="Piqani B."/>
            <person name="Purcell S."/>
            <person name="Rachupka T."/>
            <person name="Ramasamy U."/>
            <person name="Rameau R."/>
            <person name="Ray V."/>
            <person name="Raymond C."/>
            <person name="Retta R."/>
            <person name="Richardson S."/>
            <person name="Rise C."/>
            <person name="Rodriguez J."/>
            <person name="Rogers J."/>
            <person name="Rogov P."/>
            <person name="Rutman M."/>
            <person name="Schupbach R."/>
            <person name="Seaman C."/>
            <person name="Settipalli S."/>
            <person name="Sharpe T."/>
            <person name="Sheridan J."/>
            <person name="Sherpa N."/>
            <person name="Shi J."/>
            <person name="Smirnov S."/>
            <person name="Smith C."/>
            <person name="Sougnez C."/>
            <person name="Spencer B."/>
            <person name="Stalker J."/>
            <person name="Stange-thomann N."/>
            <person name="Stavropoulos S."/>
            <person name="Stetson K."/>
            <person name="Stone C."/>
            <person name="Stone S."/>
            <person name="Stubbs M."/>
            <person name="Talamas J."/>
            <person name="Tchuinga P."/>
            <person name="Tenzing P."/>
            <person name="Tesfaye S."/>
            <person name="Theodore J."/>
            <person name="Thoulutsang Y."/>
            <person name="Topham K."/>
            <person name="Towey S."/>
            <person name="Tsamla T."/>
            <person name="Tsomo N."/>
            <person name="Vallee D."/>
            <person name="Vassiliev H."/>
            <person name="Venkataraman V."/>
            <person name="Vinson J."/>
            <person name="Vo A."/>
            <person name="Wade C."/>
            <person name="Wang S."/>
            <person name="Wangchuk T."/>
            <person name="Wangdi T."/>
            <person name="Whittaker C."/>
            <person name="Wilkinson J."/>
            <person name="Wu Y."/>
            <person name="Wyman D."/>
            <person name="Yadav S."/>
            <person name="Yang S."/>
            <person name="Yang X."/>
            <person name="Yeager S."/>
            <person name="Yee E."/>
            <person name="Young G."/>
            <person name="Zainoun J."/>
            <person name="Zembeck L."/>
            <person name="Zimmer A."/>
            <person name="Zody M."/>
            <person name="Lander E."/>
        </authorList>
    </citation>
    <scope>NUCLEOTIDE SEQUENCE [LARGE SCALE GENOMIC DNA]</scope>
</reference>
<dbReference type="AlphaFoldDB" id="H2YMH7"/>
<accession>H2YMH7</accession>
<reference evidence="1" key="3">
    <citation type="submission" date="2025-09" db="UniProtKB">
        <authorList>
            <consortium name="Ensembl"/>
        </authorList>
    </citation>
    <scope>IDENTIFICATION</scope>
</reference>